<dbReference type="AlphaFoldDB" id="A0A819SR73"/>
<name>A0A819SR73_9BILA</name>
<comment type="caution">
    <text evidence="1">The sequence shown here is derived from an EMBL/GenBank/DDBJ whole genome shotgun (WGS) entry which is preliminary data.</text>
</comment>
<sequence length="157" mass="17267">MYQQTILALSTSQHYWLLLQQAMGAPKDCIDVTSISSAEATDAKGRRRRRDIQCDKTDRSGPAIAFDIVLDYPKTLPCTKLTCQVSLLTYVHGQFNNVSNVNITADDGSNVPVVLCRVESHPDGNTSNTSSSSGIVVGEQTVSFITYLEVRMHPYPN</sequence>
<gene>
    <name evidence="1" type="ORF">KXQ929_LOCUS33021</name>
</gene>
<organism evidence="1 2">
    <name type="scientific">Adineta steineri</name>
    <dbReference type="NCBI Taxonomy" id="433720"/>
    <lineage>
        <taxon>Eukaryota</taxon>
        <taxon>Metazoa</taxon>
        <taxon>Spiralia</taxon>
        <taxon>Gnathifera</taxon>
        <taxon>Rotifera</taxon>
        <taxon>Eurotatoria</taxon>
        <taxon>Bdelloidea</taxon>
        <taxon>Adinetida</taxon>
        <taxon>Adinetidae</taxon>
        <taxon>Adineta</taxon>
    </lineage>
</organism>
<proteinExistence type="predicted"/>
<evidence type="ECO:0000313" key="2">
    <source>
        <dbReference type="Proteomes" id="UP000663868"/>
    </source>
</evidence>
<dbReference type="EMBL" id="CAJOBB010004130">
    <property type="protein sequence ID" value="CAF4075585.1"/>
    <property type="molecule type" value="Genomic_DNA"/>
</dbReference>
<protein>
    <submittedName>
        <fullName evidence="1">Uncharacterized protein</fullName>
    </submittedName>
</protein>
<dbReference type="Proteomes" id="UP000663868">
    <property type="component" value="Unassembled WGS sequence"/>
</dbReference>
<evidence type="ECO:0000313" key="1">
    <source>
        <dbReference type="EMBL" id="CAF4075585.1"/>
    </source>
</evidence>
<reference evidence="1" key="1">
    <citation type="submission" date="2021-02" db="EMBL/GenBank/DDBJ databases">
        <authorList>
            <person name="Nowell W R."/>
        </authorList>
    </citation>
    <scope>NUCLEOTIDE SEQUENCE</scope>
</reference>
<accession>A0A819SR73</accession>